<evidence type="ECO:0000313" key="1">
    <source>
        <dbReference type="EMBL" id="TYI34758.1"/>
    </source>
</evidence>
<keyword evidence="2" id="KW-1185">Reference proteome</keyword>
<name>A0A5D2R3A7_GOSTO</name>
<dbReference type="Proteomes" id="UP000322667">
    <property type="component" value="Chromosome A03"/>
</dbReference>
<sequence length="77" mass="8737">MLDFLVARACNLSGGFKWRVLREAGFTEQRRPLSLYSGRITSLIHSDPTLLSELTLTGPSSFLVFCNHFPSNWFCNI</sequence>
<dbReference type="AlphaFoldDB" id="A0A5D2R3A7"/>
<gene>
    <name evidence="1" type="ORF">ES332_A03G031700v1</name>
</gene>
<organism evidence="1 2">
    <name type="scientific">Gossypium tomentosum</name>
    <name type="common">Hawaiian cotton</name>
    <name type="synonym">Gossypium sandvicense</name>
    <dbReference type="NCBI Taxonomy" id="34277"/>
    <lineage>
        <taxon>Eukaryota</taxon>
        <taxon>Viridiplantae</taxon>
        <taxon>Streptophyta</taxon>
        <taxon>Embryophyta</taxon>
        <taxon>Tracheophyta</taxon>
        <taxon>Spermatophyta</taxon>
        <taxon>Magnoliopsida</taxon>
        <taxon>eudicotyledons</taxon>
        <taxon>Gunneridae</taxon>
        <taxon>Pentapetalae</taxon>
        <taxon>rosids</taxon>
        <taxon>malvids</taxon>
        <taxon>Malvales</taxon>
        <taxon>Malvaceae</taxon>
        <taxon>Malvoideae</taxon>
        <taxon>Gossypium</taxon>
    </lineage>
</organism>
<evidence type="ECO:0000313" key="2">
    <source>
        <dbReference type="Proteomes" id="UP000322667"/>
    </source>
</evidence>
<accession>A0A5D2R3A7</accession>
<dbReference type="AntiFam" id="ANF00038">
    <property type="entry name" value="Overlaps SRP RNA, same strand"/>
</dbReference>
<protein>
    <submittedName>
        <fullName evidence="1">Uncharacterized protein</fullName>
    </submittedName>
</protein>
<reference evidence="1 2" key="1">
    <citation type="submission" date="2019-07" db="EMBL/GenBank/DDBJ databases">
        <title>WGS assembly of Gossypium tomentosum.</title>
        <authorList>
            <person name="Chen Z.J."/>
            <person name="Sreedasyam A."/>
            <person name="Ando A."/>
            <person name="Song Q."/>
            <person name="De L."/>
            <person name="Hulse-Kemp A."/>
            <person name="Ding M."/>
            <person name="Ye W."/>
            <person name="Kirkbride R."/>
            <person name="Jenkins J."/>
            <person name="Plott C."/>
            <person name="Lovell J."/>
            <person name="Lin Y.-M."/>
            <person name="Vaughn R."/>
            <person name="Liu B."/>
            <person name="Li W."/>
            <person name="Simpson S."/>
            <person name="Scheffler B."/>
            <person name="Saski C."/>
            <person name="Grover C."/>
            <person name="Hu G."/>
            <person name="Conover J."/>
            <person name="Carlson J."/>
            <person name="Shu S."/>
            <person name="Boston L."/>
            <person name="Williams M."/>
            <person name="Peterson D."/>
            <person name="Mcgee K."/>
            <person name="Jones D."/>
            <person name="Wendel J."/>
            <person name="Stelly D."/>
            <person name="Grimwood J."/>
            <person name="Schmutz J."/>
        </authorList>
    </citation>
    <scope>NUCLEOTIDE SEQUENCE [LARGE SCALE GENOMIC DNA]</scope>
    <source>
        <strain evidence="1">7179.01</strain>
    </source>
</reference>
<proteinExistence type="predicted"/>
<dbReference type="EMBL" id="CM017612">
    <property type="protein sequence ID" value="TYI34758.1"/>
    <property type="molecule type" value="Genomic_DNA"/>
</dbReference>